<proteinExistence type="predicted"/>
<sequence length="217" mass="25032">MNKQGGFFMVNKKWIYRLMVLLFFSLVYFTENRYQFLILNVGLAYIPLEIAWLYAKNKQKMVSIVLLISWLLFYPNAFYMLTDFFHLSAVGMTISSPDVYFHFSLLTAGIMLGVFMGFESLTAVATKLKETIFGNNLLLLSGFYVIISLLSAYAIYLGRFLRIHTVYLLTDFIGTMRTVAETVDSEMIHFVGVFTLLHLFVLFLYQMAKITPSKKGE</sequence>
<feature type="transmembrane region" description="Helical" evidence="1">
    <location>
        <begin position="36"/>
        <end position="55"/>
    </location>
</feature>
<protein>
    <recommendedName>
        <fullName evidence="4">DUF1361 domain-containing protein</fullName>
    </recommendedName>
</protein>
<dbReference type="InterPro" id="IPR009793">
    <property type="entry name" value="DUF1361"/>
</dbReference>
<reference evidence="2 3" key="1">
    <citation type="journal article" date="2015" name="Genome Announc.">
        <title>Expanding the biotechnology potential of lactobacilli through comparative genomics of 213 strains and associated genera.</title>
        <authorList>
            <person name="Sun Z."/>
            <person name="Harris H.M."/>
            <person name="McCann A."/>
            <person name="Guo C."/>
            <person name="Argimon S."/>
            <person name="Zhang W."/>
            <person name="Yang X."/>
            <person name="Jeffery I.B."/>
            <person name="Cooney J.C."/>
            <person name="Kagawa T.F."/>
            <person name="Liu W."/>
            <person name="Song Y."/>
            <person name="Salvetti E."/>
            <person name="Wrobel A."/>
            <person name="Rasinkangas P."/>
            <person name="Parkhill J."/>
            <person name="Rea M.C."/>
            <person name="O'Sullivan O."/>
            <person name="Ritari J."/>
            <person name="Douillard F.P."/>
            <person name="Paul Ross R."/>
            <person name="Yang R."/>
            <person name="Briner A.E."/>
            <person name="Felis G.E."/>
            <person name="de Vos W.M."/>
            <person name="Barrangou R."/>
            <person name="Klaenhammer T.R."/>
            <person name="Caufield P.W."/>
            <person name="Cui Y."/>
            <person name="Zhang H."/>
            <person name="O'Toole P.W."/>
        </authorList>
    </citation>
    <scope>NUCLEOTIDE SEQUENCE [LARGE SCALE GENOMIC DNA]</scope>
    <source>
        <strain evidence="2 3">DSM 20623</strain>
    </source>
</reference>
<feature type="transmembrane region" description="Helical" evidence="1">
    <location>
        <begin position="14"/>
        <end position="30"/>
    </location>
</feature>
<feature type="transmembrane region" description="Helical" evidence="1">
    <location>
        <begin position="101"/>
        <end position="125"/>
    </location>
</feature>
<dbReference type="Pfam" id="PF07099">
    <property type="entry name" value="DUF1361"/>
    <property type="match status" value="1"/>
</dbReference>
<keyword evidence="1" id="KW-0812">Transmembrane</keyword>
<feature type="transmembrane region" description="Helical" evidence="1">
    <location>
        <begin position="187"/>
        <end position="205"/>
    </location>
</feature>
<comment type="caution">
    <text evidence="2">The sequence shown here is derived from an EMBL/GenBank/DDBJ whole genome shotgun (WGS) entry which is preliminary data.</text>
</comment>
<keyword evidence="1" id="KW-1133">Transmembrane helix</keyword>
<gene>
    <name evidence="2" type="ORF">IV74_GL000573</name>
</gene>
<keyword evidence="3" id="KW-1185">Reference proteome</keyword>
<feature type="transmembrane region" description="Helical" evidence="1">
    <location>
        <begin position="62"/>
        <end position="81"/>
    </location>
</feature>
<organism evidence="2 3">
    <name type="scientific">Carnobacterium divergens DSM 20623</name>
    <dbReference type="NCBI Taxonomy" id="1449336"/>
    <lineage>
        <taxon>Bacteria</taxon>
        <taxon>Bacillati</taxon>
        <taxon>Bacillota</taxon>
        <taxon>Bacilli</taxon>
        <taxon>Lactobacillales</taxon>
        <taxon>Carnobacteriaceae</taxon>
        <taxon>Carnobacterium</taxon>
    </lineage>
</organism>
<name>A0A0R2I6Q2_CARDV</name>
<dbReference type="Proteomes" id="UP000051658">
    <property type="component" value="Unassembled WGS sequence"/>
</dbReference>
<evidence type="ECO:0008006" key="4">
    <source>
        <dbReference type="Google" id="ProtNLM"/>
    </source>
</evidence>
<keyword evidence="1" id="KW-0472">Membrane</keyword>
<dbReference type="EMBL" id="JQBS01000017">
    <property type="protein sequence ID" value="KRN56925.1"/>
    <property type="molecule type" value="Genomic_DNA"/>
</dbReference>
<feature type="transmembrane region" description="Helical" evidence="1">
    <location>
        <begin position="137"/>
        <end position="156"/>
    </location>
</feature>
<dbReference type="eggNOG" id="COG4330">
    <property type="taxonomic scope" value="Bacteria"/>
</dbReference>
<evidence type="ECO:0000313" key="2">
    <source>
        <dbReference type="EMBL" id="KRN56925.1"/>
    </source>
</evidence>
<evidence type="ECO:0000256" key="1">
    <source>
        <dbReference type="SAM" id="Phobius"/>
    </source>
</evidence>
<evidence type="ECO:0000313" key="3">
    <source>
        <dbReference type="Proteomes" id="UP000051658"/>
    </source>
</evidence>
<accession>A0A0R2I6Q2</accession>
<dbReference type="PATRIC" id="fig|1449336.4.peg.585"/>
<dbReference type="AlphaFoldDB" id="A0A0R2I6Q2"/>